<proteinExistence type="inferred from homology"/>
<dbReference type="PANTHER" id="PTHR10209">
    <property type="entry name" value="OXIDOREDUCTASE, 2OG-FE II OXYGENASE FAMILY PROTEIN"/>
    <property type="match status" value="1"/>
</dbReference>
<accession>A0A1G8IQB5</accession>
<dbReference type="AlphaFoldDB" id="A0A1G8IQB5"/>
<dbReference type="InterPro" id="IPR026992">
    <property type="entry name" value="DIOX_N"/>
</dbReference>
<dbReference type="GO" id="GO:0016491">
    <property type="term" value="F:oxidoreductase activity"/>
    <property type="evidence" value="ECO:0007669"/>
    <property type="project" value="UniProtKB-KW"/>
</dbReference>
<organism evidence="8 9">
    <name type="scientific">Phytopseudomonas flavescens</name>
    <dbReference type="NCBI Taxonomy" id="29435"/>
    <lineage>
        <taxon>Bacteria</taxon>
        <taxon>Pseudomonadati</taxon>
        <taxon>Pseudomonadota</taxon>
        <taxon>Gammaproteobacteria</taxon>
        <taxon>Pseudomonadales</taxon>
        <taxon>Pseudomonadaceae</taxon>
        <taxon>Phytopseudomonas</taxon>
    </lineage>
</organism>
<dbReference type="SUPFAM" id="SSF51197">
    <property type="entry name" value="Clavaminate synthase-like"/>
    <property type="match status" value="1"/>
</dbReference>
<evidence type="ECO:0000256" key="2">
    <source>
        <dbReference type="ARBA" id="ARBA00011245"/>
    </source>
</evidence>
<dbReference type="Pfam" id="PF14226">
    <property type="entry name" value="DIOX_N"/>
    <property type="match status" value="1"/>
</dbReference>
<comment type="subunit">
    <text evidence="2">Monomer.</text>
</comment>
<evidence type="ECO:0000256" key="3">
    <source>
        <dbReference type="ARBA" id="ARBA00022723"/>
    </source>
</evidence>
<dbReference type="PROSITE" id="PS51471">
    <property type="entry name" value="FE2OG_OXY"/>
    <property type="match status" value="1"/>
</dbReference>
<gene>
    <name evidence="8" type="ORF">SAMN05216588_1138</name>
</gene>
<dbReference type="STRING" id="29435.SAMN05216588_1138"/>
<dbReference type="Gene3D" id="2.60.120.330">
    <property type="entry name" value="B-lactam Antibiotic, Isopenicillin N Synthase, Chain"/>
    <property type="match status" value="1"/>
</dbReference>
<keyword evidence="4 6" id="KW-0560">Oxidoreductase</keyword>
<evidence type="ECO:0000256" key="1">
    <source>
        <dbReference type="ARBA" id="ARBA00008056"/>
    </source>
</evidence>
<evidence type="ECO:0000256" key="5">
    <source>
        <dbReference type="ARBA" id="ARBA00023004"/>
    </source>
</evidence>
<evidence type="ECO:0000256" key="4">
    <source>
        <dbReference type="ARBA" id="ARBA00023002"/>
    </source>
</evidence>
<dbReference type="EMBL" id="FNDG01000013">
    <property type="protein sequence ID" value="SDI21032.1"/>
    <property type="molecule type" value="Genomic_DNA"/>
</dbReference>
<dbReference type="GO" id="GO:0009693">
    <property type="term" value="P:ethylene biosynthetic process"/>
    <property type="evidence" value="ECO:0007669"/>
    <property type="project" value="UniProtKB-UniPathway"/>
</dbReference>
<dbReference type="InterPro" id="IPR005123">
    <property type="entry name" value="Oxoglu/Fe-dep_dioxygenase_dom"/>
</dbReference>
<evidence type="ECO:0000259" key="7">
    <source>
        <dbReference type="PROSITE" id="PS51471"/>
    </source>
</evidence>
<dbReference type="InterPro" id="IPR027443">
    <property type="entry name" value="IPNS-like_sf"/>
</dbReference>
<feature type="domain" description="Fe2OG dioxygenase" evidence="7">
    <location>
        <begin position="168"/>
        <end position="267"/>
    </location>
</feature>
<comment type="similarity">
    <text evidence="1 6">Belongs to the iron/ascorbate-dependent oxidoreductase family.</text>
</comment>
<dbReference type="PANTHER" id="PTHR10209:SF881">
    <property type="entry name" value="FI07970P-RELATED"/>
    <property type="match status" value="1"/>
</dbReference>
<dbReference type="UniPathway" id="UPA00385"/>
<keyword evidence="3 6" id="KW-0479">Metal-binding</keyword>
<name>A0A1G8IQB5_9GAMM</name>
<dbReference type="InterPro" id="IPR044861">
    <property type="entry name" value="IPNS-like_FE2OG_OXY"/>
</dbReference>
<protein>
    <submittedName>
        <fullName evidence="8">Isopenicillin N synthase</fullName>
    </submittedName>
</protein>
<dbReference type="GO" id="GO:0046872">
    <property type="term" value="F:metal ion binding"/>
    <property type="evidence" value="ECO:0007669"/>
    <property type="project" value="UniProtKB-KW"/>
</dbReference>
<dbReference type="PRINTS" id="PR00682">
    <property type="entry name" value="IPNSYNTHASE"/>
</dbReference>
<sequence>MEALNRISLEMLGSIDTPREIRRLRETCIKDGFFYLTDHGISPPFIDQAFTAARQFFALPLETKNHFSQDHQQVSPRTCRGYVHTFGETLHAPTGPDCKQHFDMGREAAHCEKPFTGPNLLPDEQIAPGFAKAMLALQDQVMHLVVPRLLQGLALALGLDKLFFEPFFSDPVLIQRALYYPPLHSGAGKHTDNGMFTLLFQEASDACALRAFSQGRWIDVPPRGHEVVINLGDMLMKWSNGLFTSTPHQVIHRANSGRVSLPFFVYPNVDARFNPLGSDQVVSCQQVMLENFNSIWVTGQGAGRARELA</sequence>
<evidence type="ECO:0000313" key="8">
    <source>
        <dbReference type="EMBL" id="SDI21032.1"/>
    </source>
</evidence>
<dbReference type="Proteomes" id="UP000198606">
    <property type="component" value="Unassembled WGS sequence"/>
</dbReference>
<dbReference type="RefSeq" id="WP_175154243.1">
    <property type="nucleotide sequence ID" value="NZ_FNDG01000013.1"/>
</dbReference>
<dbReference type="Pfam" id="PF03171">
    <property type="entry name" value="2OG-FeII_Oxy"/>
    <property type="match status" value="1"/>
</dbReference>
<keyword evidence="5 6" id="KW-0408">Iron</keyword>
<evidence type="ECO:0000313" key="9">
    <source>
        <dbReference type="Proteomes" id="UP000198606"/>
    </source>
</evidence>
<evidence type="ECO:0000256" key="6">
    <source>
        <dbReference type="RuleBase" id="RU003682"/>
    </source>
</evidence>
<reference evidence="8 9" key="1">
    <citation type="submission" date="2016-10" db="EMBL/GenBank/DDBJ databases">
        <authorList>
            <person name="de Groot N.N."/>
        </authorList>
    </citation>
    <scope>NUCLEOTIDE SEQUENCE [LARGE SCALE GENOMIC DNA]</scope>
    <source>
        <strain evidence="8 9">LMG 18387</strain>
    </source>
</reference>